<evidence type="ECO:0000256" key="1">
    <source>
        <dbReference type="ARBA" id="ARBA00001420"/>
    </source>
</evidence>
<dbReference type="EMBL" id="CP121769">
    <property type="protein sequence ID" value="WGE11108.1"/>
    <property type="molecule type" value="Genomic_DNA"/>
</dbReference>
<evidence type="ECO:0000313" key="8">
    <source>
        <dbReference type="EMBL" id="QSX16058.1"/>
    </source>
</evidence>
<dbReference type="PROSITE" id="PS51257">
    <property type="entry name" value="PROKAR_LIPOPROTEIN"/>
    <property type="match status" value="1"/>
</dbReference>
<dbReference type="KEGG" id="hpak:JT17_00995"/>
<dbReference type="PANTHER" id="PTHR30124:SF0">
    <property type="entry name" value="MEMBRANE-BOUND LYTIC MUREIN TRANSGLYCOSYLASE A"/>
    <property type="match status" value="1"/>
</dbReference>
<evidence type="ECO:0000313" key="11">
    <source>
        <dbReference type="Proteomes" id="UP000662736"/>
    </source>
</evidence>
<reference evidence="7 10" key="1">
    <citation type="submission" date="2019-06" db="EMBL/GenBank/DDBJ databases">
        <title>Complete genome sequence of Haemophilus parasuis HPS412.</title>
        <authorList>
            <person name="Yang S."/>
            <person name="Huang C."/>
        </authorList>
    </citation>
    <scope>NUCLEOTIDE SEQUENCE [LARGE SCALE GENOMIC DNA]</scope>
    <source>
        <strain evidence="7 10">HPS412</strain>
    </source>
</reference>
<dbReference type="PANTHER" id="PTHR30124">
    <property type="entry name" value="MEMBRANE-BOUND LYTIC MUREIN TRANSGLYCOSYLASE A"/>
    <property type="match status" value="1"/>
</dbReference>
<dbReference type="AlphaFoldDB" id="A0A1T0A704"/>
<dbReference type="SMART" id="SM00925">
    <property type="entry name" value="MltA"/>
    <property type="match status" value="1"/>
</dbReference>
<reference evidence="8" key="2">
    <citation type="submission" date="2021-03" db="EMBL/GenBank/DDBJ databases">
        <title>Characterization of a novel Integrative Conjugative Element in Glaesserella parasuis.</title>
        <authorList>
            <person name="Hu G."/>
            <person name="Sun H."/>
        </authorList>
    </citation>
    <scope>NUCLEOTIDE SEQUENCE</scope>
    <source>
        <strain evidence="8">GHP1807</strain>
    </source>
</reference>
<protein>
    <recommendedName>
        <fullName evidence="4">Membrane-bound lytic murein transglycosylase A</fullName>
        <ecNumber evidence="4">4.2.2.n1</ecNumber>
    </recommendedName>
    <alternativeName>
        <fullName evidence="4">Murein hydrolase A</fullName>
    </alternativeName>
</protein>
<evidence type="ECO:0000313" key="10">
    <source>
        <dbReference type="Proteomes" id="UP000509790"/>
    </source>
</evidence>
<dbReference type="GO" id="GO:0071555">
    <property type="term" value="P:cell wall organization"/>
    <property type="evidence" value="ECO:0007669"/>
    <property type="project" value="UniProtKB-KW"/>
</dbReference>
<reference evidence="9" key="3">
    <citation type="submission" date="2023-04" db="EMBL/GenBank/DDBJ databases">
        <title>Molecular characterization of the Integrative and Conjugative elements harboring multidrug-resistance gene from Glaesserella (Haemophilus) parasuis.</title>
        <authorList>
            <person name="Che Y."/>
            <person name="Zhou L."/>
        </authorList>
    </citation>
    <scope>NUCLEOTIDE SEQUENCE</scope>
    <source>
        <strain evidence="9">Z44</strain>
    </source>
</reference>
<evidence type="ECO:0000256" key="5">
    <source>
        <dbReference type="SAM" id="SignalP"/>
    </source>
</evidence>
<dbReference type="Proteomes" id="UP000662736">
    <property type="component" value="Chromosome"/>
</dbReference>
<evidence type="ECO:0000256" key="3">
    <source>
        <dbReference type="ARBA" id="ARBA00023316"/>
    </source>
</evidence>
<dbReference type="Proteomes" id="UP001222296">
    <property type="component" value="Chromosome"/>
</dbReference>
<comment type="catalytic activity">
    <reaction evidence="1 4">
        <text>Exolytic cleavage of the (1-&gt;4)-beta-glycosidic linkage between N-acetylmuramic acid (MurNAc) and N-acetylglucosamine (GlcNAc) residues in peptidoglycan, from either the reducing or the non-reducing ends of the peptidoglycan chains, with concomitant formation of a 1,6-anhydrobond in the MurNAc residue.</text>
        <dbReference type="EC" id="4.2.2.n1"/>
    </reaction>
</comment>
<evidence type="ECO:0000256" key="2">
    <source>
        <dbReference type="ARBA" id="ARBA00023239"/>
    </source>
</evidence>
<dbReference type="EMBL" id="CP041334">
    <property type="protein sequence ID" value="QKY73219.1"/>
    <property type="molecule type" value="Genomic_DNA"/>
</dbReference>
<dbReference type="KEGG" id="hpas:JL26_03225"/>
<sequence>MFYKTYSKIILLSTLTLFTACSTKISEQPNTEITKLGAKFHQRKFIPSNVPLVNISDIQINNNIVNQKDFLQQLAHIQNHSTNLMKHHVKTYNKLFTWLSHGGKIKDLKHYGVQIQQMRGQDGYQNVLMTGYYIPVIPARIRPEGEFHHPLYAIPKGNKKYSRAQIYRGALAGKGLELAYTNSMLENFLMEVQGSGFVDIGGGRLHHLAYGDKNGYAYTSIGRLLVEDGEIAKENISIQAIRKWSKENPHRLQSLLERNNSFVYFRRDPTLEVKGSARVPLVPLASVASDKRLIPTGSVLLIEMPILDHNGNWNGRHEFRLMVALDVGGAVKGQHFDLYQGIGHQAGQKAGHMKHYGRAWLLN</sequence>
<organism evidence="8 11">
    <name type="scientific">Glaesserella parasuis</name>
    <name type="common">Haemophilus parasuis</name>
    <dbReference type="NCBI Taxonomy" id="738"/>
    <lineage>
        <taxon>Bacteria</taxon>
        <taxon>Pseudomonadati</taxon>
        <taxon>Pseudomonadota</taxon>
        <taxon>Gammaproteobacteria</taxon>
        <taxon>Pasteurellales</taxon>
        <taxon>Pasteurellaceae</taxon>
        <taxon>Glaesserella</taxon>
    </lineage>
</organism>
<accession>A0A1T0A704</accession>
<dbReference type="InterPro" id="IPR005300">
    <property type="entry name" value="MltA_B"/>
</dbReference>
<dbReference type="Gene3D" id="2.40.40.10">
    <property type="entry name" value="RlpA-like domain"/>
    <property type="match status" value="1"/>
</dbReference>
<dbReference type="CDD" id="cd14668">
    <property type="entry name" value="mlta_B"/>
    <property type="match status" value="1"/>
</dbReference>
<feature type="chain" id="PRO_5044377702" description="Membrane-bound lytic murein transglycosylase A" evidence="5">
    <location>
        <begin position="20"/>
        <end position="363"/>
    </location>
</feature>
<dbReference type="RefSeq" id="WP_005714201.1">
    <property type="nucleotide sequence ID" value="NZ_CBCRUP010000051.1"/>
</dbReference>
<dbReference type="NCBIfam" id="NF008366">
    <property type="entry name" value="PRK11162.1"/>
    <property type="match status" value="1"/>
</dbReference>
<evidence type="ECO:0000313" key="7">
    <source>
        <dbReference type="EMBL" id="QKY73219.1"/>
    </source>
</evidence>
<gene>
    <name evidence="8" type="primary">mltA</name>
    <name evidence="7" type="ORF">FLK62_08185</name>
    <name evidence="8" type="ORF">J1G54_06520</name>
    <name evidence="9" type="ORF">QBL01_05975</name>
</gene>
<evidence type="ECO:0000256" key="4">
    <source>
        <dbReference type="PIRNR" id="PIRNR019422"/>
    </source>
</evidence>
<dbReference type="GO" id="GO:0008933">
    <property type="term" value="F:peptidoglycan lytic transglycosylase activity"/>
    <property type="evidence" value="ECO:0007669"/>
    <property type="project" value="TreeGrafter"/>
</dbReference>
<dbReference type="InterPro" id="IPR026044">
    <property type="entry name" value="MltA"/>
</dbReference>
<dbReference type="Gene3D" id="2.40.240.50">
    <property type="entry name" value="Barwin-like endoglucanases"/>
    <property type="match status" value="1"/>
</dbReference>
<dbReference type="InterPro" id="IPR036908">
    <property type="entry name" value="RlpA-like_sf"/>
</dbReference>
<dbReference type="PIRSF" id="PIRSF019422">
    <property type="entry name" value="MltA"/>
    <property type="match status" value="1"/>
</dbReference>
<dbReference type="GO" id="GO:0009254">
    <property type="term" value="P:peptidoglycan turnover"/>
    <property type="evidence" value="ECO:0007669"/>
    <property type="project" value="UniProtKB-UniRule"/>
</dbReference>
<keyword evidence="3 4" id="KW-0961">Cell wall biogenesis/degradation</keyword>
<keyword evidence="5" id="KW-0732">Signal</keyword>
<proteinExistence type="predicted"/>
<feature type="signal peptide" evidence="5">
    <location>
        <begin position="1"/>
        <end position="19"/>
    </location>
</feature>
<dbReference type="CDD" id="cd14485">
    <property type="entry name" value="mltA_like_LT_A"/>
    <property type="match status" value="1"/>
</dbReference>
<dbReference type="GO" id="GO:0019867">
    <property type="term" value="C:outer membrane"/>
    <property type="evidence" value="ECO:0007669"/>
    <property type="project" value="InterPro"/>
</dbReference>
<dbReference type="SUPFAM" id="SSF50685">
    <property type="entry name" value="Barwin-like endoglucanases"/>
    <property type="match status" value="1"/>
</dbReference>
<name>A0A1T0A704_GLAPU</name>
<keyword evidence="2 4" id="KW-0456">Lyase</keyword>
<dbReference type="GO" id="GO:0004553">
    <property type="term" value="F:hydrolase activity, hydrolyzing O-glycosyl compounds"/>
    <property type="evidence" value="ECO:0007669"/>
    <property type="project" value="InterPro"/>
</dbReference>
<dbReference type="EMBL" id="CP071491">
    <property type="protein sequence ID" value="QSX16058.1"/>
    <property type="molecule type" value="Genomic_DNA"/>
</dbReference>
<dbReference type="GO" id="GO:0009253">
    <property type="term" value="P:peptidoglycan catabolic process"/>
    <property type="evidence" value="ECO:0007669"/>
    <property type="project" value="TreeGrafter"/>
</dbReference>
<evidence type="ECO:0000313" key="9">
    <source>
        <dbReference type="EMBL" id="WGE11108.1"/>
    </source>
</evidence>
<dbReference type="EC" id="4.2.2.n1" evidence="4"/>
<comment type="function">
    <text evidence="4">Murein-degrading enzyme. May play a role in recycling of muropeptides during cell elongation and/or cell division.</text>
</comment>
<feature type="domain" description="Lytic transglycosylase MltA" evidence="6">
    <location>
        <begin position="136"/>
        <end position="266"/>
    </location>
</feature>
<dbReference type="Pfam" id="PF03562">
    <property type="entry name" value="MltA"/>
    <property type="match status" value="1"/>
</dbReference>
<dbReference type="Pfam" id="PF06725">
    <property type="entry name" value="3D"/>
    <property type="match status" value="1"/>
</dbReference>
<evidence type="ECO:0000259" key="6">
    <source>
        <dbReference type="SMART" id="SM00925"/>
    </source>
</evidence>
<dbReference type="Proteomes" id="UP000509790">
    <property type="component" value="Chromosome"/>
</dbReference>
<dbReference type="InterPro" id="IPR010611">
    <property type="entry name" value="3D_dom"/>
</dbReference>